<organism evidence="2 3">
    <name type="scientific">Thalassotalea profundi</name>
    <dbReference type="NCBI Taxonomy" id="2036687"/>
    <lineage>
        <taxon>Bacteria</taxon>
        <taxon>Pseudomonadati</taxon>
        <taxon>Pseudomonadota</taxon>
        <taxon>Gammaproteobacteria</taxon>
        <taxon>Alteromonadales</taxon>
        <taxon>Colwelliaceae</taxon>
        <taxon>Thalassotalea</taxon>
    </lineage>
</organism>
<sequence length="79" mass="9411">MHKEVKPKKRNEFSRYVAIFLSALFTIFMKRTVEDSFTYLQELSFLMDLGLYLIIFVPLHYLISKFTDWLYSDSGESNS</sequence>
<keyword evidence="1" id="KW-0812">Transmembrane</keyword>
<keyword evidence="1" id="KW-1133">Transmembrane helix</keyword>
<reference evidence="3" key="1">
    <citation type="journal article" date="2019" name="Int. J. Syst. Evol. Microbiol.">
        <title>The Global Catalogue of Microorganisms (GCM) 10K type strain sequencing project: providing services to taxonomists for standard genome sequencing and annotation.</title>
        <authorList>
            <consortium name="The Broad Institute Genomics Platform"/>
            <consortium name="The Broad Institute Genome Sequencing Center for Infectious Disease"/>
            <person name="Wu L."/>
            <person name="Ma J."/>
        </authorList>
    </citation>
    <scope>NUCLEOTIDE SEQUENCE [LARGE SCALE GENOMIC DNA]</scope>
    <source>
        <strain evidence="3">CGMCC 1.15922</strain>
    </source>
</reference>
<protein>
    <recommendedName>
        <fullName evidence="4">Chlorhexidine efflux transporter domain-containing protein</fullName>
    </recommendedName>
</protein>
<accession>A0ABQ3J8U6</accession>
<dbReference type="EMBL" id="BNAH01000019">
    <property type="protein sequence ID" value="GHF02350.1"/>
    <property type="molecule type" value="Genomic_DNA"/>
</dbReference>
<comment type="caution">
    <text evidence="2">The sequence shown here is derived from an EMBL/GenBank/DDBJ whole genome shotgun (WGS) entry which is preliminary data.</text>
</comment>
<evidence type="ECO:0000313" key="2">
    <source>
        <dbReference type="EMBL" id="GHF02350.1"/>
    </source>
</evidence>
<evidence type="ECO:0000256" key="1">
    <source>
        <dbReference type="SAM" id="Phobius"/>
    </source>
</evidence>
<feature type="transmembrane region" description="Helical" evidence="1">
    <location>
        <begin position="43"/>
        <end position="63"/>
    </location>
</feature>
<proteinExistence type="predicted"/>
<keyword evidence="1" id="KW-0472">Membrane</keyword>
<evidence type="ECO:0000313" key="3">
    <source>
        <dbReference type="Proteomes" id="UP000626370"/>
    </source>
</evidence>
<feature type="transmembrane region" description="Helical" evidence="1">
    <location>
        <begin position="12"/>
        <end position="31"/>
    </location>
</feature>
<keyword evidence="3" id="KW-1185">Reference proteome</keyword>
<gene>
    <name evidence="2" type="ORF">GCM10011501_34710</name>
</gene>
<name>A0ABQ3J8U6_9GAMM</name>
<dbReference type="Proteomes" id="UP000626370">
    <property type="component" value="Unassembled WGS sequence"/>
</dbReference>
<dbReference type="RefSeq" id="WP_189379574.1">
    <property type="nucleotide sequence ID" value="NZ_BNAH01000019.1"/>
</dbReference>
<evidence type="ECO:0008006" key="4">
    <source>
        <dbReference type="Google" id="ProtNLM"/>
    </source>
</evidence>